<reference evidence="1" key="1">
    <citation type="journal article" date="2019" name="bioRxiv">
        <title>The Genome of the Zebra Mussel, Dreissena polymorpha: A Resource for Invasive Species Research.</title>
        <authorList>
            <person name="McCartney M.A."/>
            <person name="Auch B."/>
            <person name="Kono T."/>
            <person name="Mallez S."/>
            <person name="Zhang Y."/>
            <person name="Obille A."/>
            <person name="Becker A."/>
            <person name="Abrahante J.E."/>
            <person name="Garbe J."/>
            <person name="Badalamenti J.P."/>
            <person name="Herman A."/>
            <person name="Mangelson H."/>
            <person name="Liachko I."/>
            <person name="Sullivan S."/>
            <person name="Sone E.D."/>
            <person name="Koren S."/>
            <person name="Silverstein K.A.T."/>
            <person name="Beckman K.B."/>
            <person name="Gohl D.M."/>
        </authorList>
    </citation>
    <scope>NUCLEOTIDE SEQUENCE</scope>
    <source>
        <strain evidence="1">Duluth1</strain>
        <tissue evidence="1">Whole animal</tissue>
    </source>
</reference>
<reference evidence="1" key="2">
    <citation type="submission" date="2020-11" db="EMBL/GenBank/DDBJ databases">
        <authorList>
            <person name="McCartney M.A."/>
            <person name="Auch B."/>
            <person name="Kono T."/>
            <person name="Mallez S."/>
            <person name="Becker A."/>
            <person name="Gohl D.M."/>
            <person name="Silverstein K.A.T."/>
            <person name="Koren S."/>
            <person name="Bechman K.B."/>
            <person name="Herman A."/>
            <person name="Abrahante J.E."/>
            <person name="Garbe J."/>
        </authorList>
    </citation>
    <scope>NUCLEOTIDE SEQUENCE</scope>
    <source>
        <strain evidence="1">Duluth1</strain>
        <tissue evidence="1">Whole animal</tissue>
    </source>
</reference>
<dbReference type="EMBL" id="JAIWYP010000009">
    <property type="protein sequence ID" value="KAH3770170.1"/>
    <property type="molecule type" value="Genomic_DNA"/>
</dbReference>
<gene>
    <name evidence="1" type="ORF">DPMN_171453</name>
</gene>
<protein>
    <submittedName>
        <fullName evidence="1">Uncharacterized protein</fullName>
    </submittedName>
</protein>
<dbReference type="Proteomes" id="UP000828390">
    <property type="component" value="Unassembled WGS sequence"/>
</dbReference>
<evidence type="ECO:0000313" key="2">
    <source>
        <dbReference type="Proteomes" id="UP000828390"/>
    </source>
</evidence>
<comment type="caution">
    <text evidence="1">The sequence shown here is derived from an EMBL/GenBank/DDBJ whole genome shotgun (WGS) entry which is preliminary data.</text>
</comment>
<organism evidence="1 2">
    <name type="scientific">Dreissena polymorpha</name>
    <name type="common">Zebra mussel</name>
    <name type="synonym">Mytilus polymorpha</name>
    <dbReference type="NCBI Taxonomy" id="45954"/>
    <lineage>
        <taxon>Eukaryota</taxon>
        <taxon>Metazoa</taxon>
        <taxon>Spiralia</taxon>
        <taxon>Lophotrochozoa</taxon>
        <taxon>Mollusca</taxon>
        <taxon>Bivalvia</taxon>
        <taxon>Autobranchia</taxon>
        <taxon>Heteroconchia</taxon>
        <taxon>Euheterodonta</taxon>
        <taxon>Imparidentia</taxon>
        <taxon>Neoheterodontei</taxon>
        <taxon>Myida</taxon>
        <taxon>Dreissenoidea</taxon>
        <taxon>Dreissenidae</taxon>
        <taxon>Dreissena</taxon>
    </lineage>
</organism>
<evidence type="ECO:0000313" key="1">
    <source>
        <dbReference type="EMBL" id="KAH3770170.1"/>
    </source>
</evidence>
<proteinExistence type="predicted"/>
<keyword evidence="2" id="KW-1185">Reference proteome</keyword>
<accession>A0A9D4E0G2</accession>
<dbReference type="AlphaFoldDB" id="A0A9D4E0G2"/>
<name>A0A9D4E0G2_DREPO</name>
<sequence length="53" mass="5995">MCGDSSNEFYEIEAVRSNLLVAGSVVIGGRSRRVTKIMTFKMSWLKNNWADLI</sequence>